<keyword evidence="4 6" id="KW-1133">Transmembrane helix</keyword>
<dbReference type="Proteomes" id="UP000010847">
    <property type="component" value="Chromosome"/>
</dbReference>
<dbReference type="GO" id="GO:0016020">
    <property type="term" value="C:membrane"/>
    <property type="evidence" value="ECO:0007669"/>
    <property type="project" value="UniProtKB-SubCell"/>
</dbReference>
<evidence type="ECO:0000313" key="7">
    <source>
        <dbReference type="EMBL" id="AHF07158.1"/>
    </source>
</evidence>
<dbReference type="EMBL" id="CP007032">
    <property type="protein sequence ID" value="AHF07158.1"/>
    <property type="molecule type" value="Genomic_DNA"/>
</dbReference>
<name>W0ECD5_9FIRM</name>
<dbReference type="InterPro" id="IPR005496">
    <property type="entry name" value="Integral_membrane_TerC"/>
</dbReference>
<dbReference type="AlphaFoldDB" id="W0ECD5"/>
<evidence type="ECO:0000256" key="5">
    <source>
        <dbReference type="ARBA" id="ARBA00023136"/>
    </source>
</evidence>
<gene>
    <name evidence="7" type="ORF">DESME_08765</name>
</gene>
<dbReference type="RefSeq" id="WP_006718600.1">
    <property type="nucleotide sequence ID" value="NZ_CP007032.1"/>
</dbReference>
<evidence type="ECO:0000313" key="8">
    <source>
        <dbReference type="Proteomes" id="UP000010847"/>
    </source>
</evidence>
<dbReference type="eggNOG" id="COG0861">
    <property type="taxonomic scope" value="Bacteria"/>
</dbReference>
<dbReference type="KEGG" id="dmt:DESME_08765"/>
<evidence type="ECO:0000256" key="2">
    <source>
        <dbReference type="ARBA" id="ARBA00007511"/>
    </source>
</evidence>
<evidence type="ECO:0000256" key="3">
    <source>
        <dbReference type="ARBA" id="ARBA00022692"/>
    </source>
</evidence>
<evidence type="ECO:0000256" key="6">
    <source>
        <dbReference type="SAM" id="Phobius"/>
    </source>
</evidence>
<evidence type="ECO:0000256" key="1">
    <source>
        <dbReference type="ARBA" id="ARBA00004141"/>
    </source>
</evidence>
<feature type="transmembrane region" description="Helical" evidence="6">
    <location>
        <begin position="136"/>
        <end position="156"/>
    </location>
</feature>
<feature type="transmembrane region" description="Helical" evidence="6">
    <location>
        <begin position="45"/>
        <end position="67"/>
    </location>
</feature>
<comment type="subcellular location">
    <subcellularLocation>
        <location evidence="1">Membrane</location>
        <topology evidence="1">Multi-pass membrane protein</topology>
    </subcellularLocation>
</comment>
<feature type="transmembrane region" description="Helical" evidence="6">
    <location>
        <begin position="73"/>
        <end position="90"/>
    </location>
</feature>
<dbReference type="OrthoDB" id="5295733at2"/>
<dbReference type="Pfam" id="PF03741">
    <property type="entry name" value="TerC"/>
    <property type="match status" value="1"/>
</dbReference>
<dbReference type="PANTHER" id="PTHR30238">
    <property type="entry name" value="MEMBRANE BOUND PREDICTED REDOX MODULATOR"/>
    <property type="match status" value="1"/>
</dbReference>
<organism evidence="7 8">
    <name type="scientific">Desulfitobacterium metallireducens DSM 15288</name>
    <dbReference type="NCBI Taxonomy" id="871968"/>
    <lineage>
        <taxon>Bacteria</taxon>
        <taxon>Bacillati</taxon>
        <taxon>Bacillota</taxon>
        <taxon>Clostridia</taxon>
        <taxon>Eubacteriales</taxon>
        <taxon>Desulfitobacteriaceae</taxon>
        <taxon>Desulfitobacterium</taxon>
    </lineage>
</organism>
<comment type="similarity">
    <text evidence="2">Belongs to the TerC family.</text>
</comment>
<dbReference type="NCBIfam" id="TIGR03717">
    <property type="entry name" value="R_switched_YjbE"/>
    <property type="match status" value="1"/>
</dbReference>
<keyword evidence="5 6" id="KW-0472">Membrane</keyword>
<keyword evidence="3 6" id="KW-0812">Transmembrane</keyword>
<evidence type="ECO:0000256" key="4">
    <source>
        <dbReference type="ARBA" id="ARBA00022989"/>
    </source>
</evidence>
<dbReference type="PANTHER" id="PTHR30238:SF4">
    <property type="entry name" value="SLL1022 PROTEIN"/>
    <property type="match status" value="1"/>
</dbReference>
<dbReference type="InterPro" id="IPR022301">
    <property type="entry name" value="Integral_membrane_YjbE"/>
</dbReference>
<proteinExistence type="inferred from homology"/>
<protein>
    <submittedName>
        <fullName evidence="7">Membrane protein</fullName>
    </submittedName>
</protein>
<sequence length="231" mass="24534">MGLLSPEFFSAILSIVLMDLVLGGDNAIVIGMAARNLPAKDQNKVIFIGTGGAIVIRSLATIIAVWLLKIPGLMLAGGLLLVWMAYKLLVEDKSEENNIESSSNLWGAVRTIIIADAVMGLDNVLAVAGASHGSPLLVICGLLISIPIVVWGSTLVIKAINRFPIIIPIGAAVIAHTAATMIMGEPFIRNFVGDSSLIEWGLSIILISGVLIVGYQKKKQRTRSNDQQEIA</sequence>
<reference evidence="7 8" key="1">
    <citation type="submission" date="2013-12" db="EMBL/GenBank/DDBJ databases">
        <authorList>
            <consortium name="DOE Joint Genome Institute"/>
            <person name="Smidt H."/>
            <person name="Huntemann M."/>
            <person name="Han J."/>
            <person name="Chen A."/>
            <person name="Kyrpides N."/>
            <person name="Mavromatis K."/>
            <person name="Markowitz V."/>
            <person name="Palaniappan K."/>
            <person name="Ivanova N."/>
            <person name="Schaumberg A."/>
            <person name="Pati A."/>
            <person name="Liolios K."/>
            <person name="Nordberg H.P."/>
            <person name="Cantor M.N."/>
            <person name="Hua S.X."/>
            <person name="Woyke T."/>
        </authorList>
    </citation>
    <scope>NUCLEOTIDE SEQUENCE [LARGE SCALE GENOMIC DNA]</scope>
    <source>
        <strain evidence="8">DSM 15288</strain>
    </source>
</reference>
<dbReference type="HOGENOM" id="CLU_070543_0_1_9"/>
<feature type="transmembrane region" description="Helical" evidence="6">
    <location>
        <begin position="163"/>
        <end position="184"/>
    </location>
</feature>
<keyword evidence="8" id="KW-1185">Reference proteome</keyword>
<feature type="transmembrane region" description="Helical" evidence="6">
    <location>
        <begin position="12"/>
        <end position="33"/>
    </location>
</feature>
<accession>W0ECD5</accession>
<feature type="transmembrane region" description="Helical" evidence="6">
    <location>
        <begin position="196"/>
        <end position="215"/>
    </location>
</feature>